<reference evidence="3 4" key="1">
    <citation type="journal article" date="2015" name="Nature">
        <title>rRNA introns, odd ribosomes, and small enigmatic genomes across a large radiation of phyla.</title>
        <authorList>
            <person name="Brown C.T."/>
            <person name="Hug L.A."/>
            <person name="Thomas B.C."/>
            <person name="Sharon I."/>
            <person name="Castelle C.J."/>
            <person name="Singh A."/>
            <person name="Wilkins M.J."/>
            <person name="Williams K.H."/>
            <person name="Banfield J.F."/>
        </authorList>
    </citation>
    <scope>NUCLEOTIDE SEQUENCE [LARGE SCALE GENOMIC DNA]</scope>
</reference>
<protein>
    <submittedName>
        <fullName evidence="3">Uncharacterized protein</fullName>
    </submittedName>
</protein>
<evidence type="ECO:0000313" key="3">
    <source>
        <dbReference type="EMBL" id="KKU12262.1"/>
    </source>
</evidence>
<feature type="compositionally biased region" description="Low complexity" evidence="1">
    <location>
        <begin position="94"/>
        <end position="112"/>
    </location>
</feature>
<dbReference type="AlphaFoldDB" id="A0A0G1MVR5"/>
<evidence type="ECO:0000256" key="2">
    <source>
        <dbReference type="SAM" id="Phobius"/>
    </source>
</evidence>
<keyword evidence="2" id="KW-1133">Transmembrane helix</keyword>
<keyword evidence="2" id="KW-0472">Membrane</keyword>
<accession>A0A0G1MVR5</accession>
<evidence type="ECO:0000256" key="1">
    <source>
        <dbReference type="SAM" id="MobiDB-lite"/>
    </source>
</evidence>
<feature type="region of interest" description="Disordered" evidence="1">
    <location>
        <begin position="71"/>
        <end position="112"/>
    </location>
</feature>
<comment type="caution">
    <text evidence="3">The sequence shown here is derived from an EMBL/GenBank/DDBJ whole genome shotgun (WGS) entry which is preliminary data.</text>
</comment>
<organism evidence="3 4">
    <name type="scientific">Candidatus Woesebacteria bacterium GW2011_GWA1_45_8</name>
    <dbReference type="NCBI Taxonomy" id="1618559"/>
    <lineage>
        <taxon>Bacteria</taxon>
        <taxon>Candidatus Woeseibacteriota</taxon>
    </lineage>
</organism>
<proteinExistence type="predicted"/>
<dbReference type="Proteomes" id="UP000034653">
    <property type="component" value="Unassembled WGS sequence"/>
</dbReference>
<keyword evidence="2" id="KW-0812">Transmembrane</keyword>
<sequence length="112" mass="11842">MKKAKTPGLVTTAIITTITIFTWIVFSVYRAFSSVPPVNVPPEIIAPLSPELNREALAKLEGRLYFEEGQAGSILIPQAPEEEPSPTPSPTPTPSAAESGTPTVTLTATPTP</sequence>
<evidence type="ECO:0000313" key="4">
    <source>
        <dbReference type="Proteomes" id="UP000034653"/>
    </source>
</evidence>
<feature type="transmembrane region" description="Helical" evidence="2">
    <location>
        <begin position="12"/>
        <end position="32"/>
    </location>
</feature>
<gene>
    <name evidence="3" type="ORF">UX19_C0003G0017</name>
</gene>
<name>A0A0G1MVR5_9BACT</name>
<dbReference type="PATRIC" id="fig|1618559.3.peg.132"/>
<dbReference type="EMBL" id="LCLG01000003">
    <property type="protein sequence ID" value="KKU12262.1"/>
    <property type="molecule type" value="Genomic_DNA"/>
</dbReference>